<dbReference type="EMBL" id="CP002630">
    <property type="protein sequence ID" value="AEB10990.1"/>
    <property type="molecule type" value="Genomic_DNA"/>
</dbReference>
<evidence type="ECO:0000256" key="1">
    <source>
        <dbReference type="SAM" id="MobiDB-lite"/>
    </source>
</evidence>
<feature type="chain" id="PRO_5003287110" description="DUF5667 domain-containing protein" evidence="2">
    <location>
        <begin position="23"/>
        <end position="215"/>
    </location>
</feature>
<evidence type="ECO:0000256" key="2">
    <source>
        <dbReference type="SAM" id="SignalP"/>
    </source>
</evidence>
<feature type="compositionally biased region" description="Basic and acidic residues" evidence="1">
    <location>
        <begin position="135"/>
        <end position="150"/>
    </location>
</feature>
<keyword evidence="2" id="KW-0732">Signal</keyword>
<gene>
    <name evidence="3" type="ordered locus">Marky_0229</name>
</gene>
<proteinExistence type="predicted"/>
<dbReference type="AlphaFoldDB" id="F2NNE9"/>
<feature type="signal peptide" evidence="2">
    <location>
        <begin position="1"/>
        <end position="22"/>
    </location>
</feature>
<reference evidence="3 4" key="1">
    <citation type="journal article" date="2012" name="Stand. Genomic Sci.">
        <title>Complete genome sequence of the aerobic, heterotroph Marinithermus hydrothermalis type strain (T1(T)) from a deep-sea hydrothermal vent chimney.</title>
        <authorList>
            <person name="Copeland A."/>
            <person name="Gu W."/>
            <person name="Yasawong M."/>
            <person name="Lapidus A."/>
            <person name="Lucas S."/>
            <person name="Deshpande S."/>
            <person name="Pagani I."/>
            <person name="Tapia R."/>
            <person name="Cheng J.F."/>
            <person name="Goodwin L.A."/>
            <person name="Pitluck S."/>
            <person name="Liolios K."/>
            <person name="Ivanova N."/>
            <person name="Mavromatis K."/>
            <person name="Mikhailova N."/>
            <person name="Pati A."/>
            <person name="Chen A."/>
            <person name="Palaniappan K."/>
            <person name="Land M."/>
            <person name="Pan C."/>
            <person name="Brambilla E.M."/>
            <person name="Rohde M."/>
            <person name="Tindall B.J."/>
            <person name="Sikorski J."/>
            <person name="Goker M."/>
            <person name="Detter J.C."/>
            <person name="Bristow J."/>
            <person name="Eisen J.A."/>
            <person name="Markowitz V."/>
            <person name="Hugenholtz P."/>
            <person name="Kyrpides N.C."/>
            <person name="Klenk H.P."/>
            <person name="Woyke T."/>
        </authorList>
    </citation>
    <scope>NUCLEOTIDE SEQUENCE [LARGE SCALE GENOMIC DNA]</scope>
    <source>
        <strain evidence="4">DSM 14884 / JCM 11576 / T1</strain>
    </source>
</reference>
<sequence>MNMRKTLIAALASLAVLGYAHGNESDTLAEVRAELAAHLPSSYVFDLTPEFIQSVADPATQALLWAYYASNLLEAYEASEDPALLEAYRAAIAHAQALSEVITDPGVVEVLADALDELRDEAPVEAEEAEEIEEEHERSHEAVEEEHEHNPGPGGGEVEEENEHAEETEDAAEVEEDDHGRNRGPSSGEVEDEDDHGTNAGDDNHDEEEDSSDDE</sequence>
<dbReference type="HOGENOM" id="CLU_1281942_0_0_0"/>
<name>F2NNE9_MARHT</name>
<protein>
    <recommendedName>
        <fullName evidence="5">DUF5667 domain-containing protein</fullName>
    </recommendedName>
</protein>
<evidence type="ECO:0008006" key="5">
    <source>
        <dbReference type="Google" id="ProtNLM"/>
    </source>
</evidence>
<feature type="region of interest" description="Disordered" evidence="1">
    <location>
        <begin position="122"/>
        <end position="215"/>
    </location>
</feature>
<evidence type="ECO:0000313" key="4">
    <source>
        <dbReference type="Proteomes" id="UP000007030"/>
    </source>
</evidence>
<dbReference type="KEGG" id="mhd:Marky_0229"/>
<feature type="compositionally biased region" description="Acidic residues" evidence="1">
    <location>
        <begin position="204"/>
        <end position="215"/>
    </location>
</feature>
<accession>F2NNE9</accession>
<feature type="compositionally biased region" description="Acidic residues" evidence="1">
    <location>
        <begin position="123"/>
        <end position="134"/>
    </location>
</feature>
<evidence type="ECO:0000313" key="3">
    <source>
        <dbReference type="EMBL" id="AEB10990.1"/>
    </source>
</evidence>
<keyword evidence="4" id="KW-1185">Reference proteome</keyword>
<organism evidence="3 4">
    <name type="scientific">Marinithermus hydrothermalis (strain DSM 14884 / JCM 11576 / T1)</name>
    <dbReference type="NCBI Taxonomy" id="869210"/>
    <lineage>
        <taxon>Bacteria</taxon>
        <taxon>Thermotogati</taxon>
        <taxon>Deinococcota</taxon>
        <taxon>Deinococci</taxon>
        <taxon>Thermales</taxon>
        <taxon>Thermaceae</taxon>
        <taxon>Marinithermus</taxon>
    </lineage>
</organism>
<feature type="compositionally biased region" description="Acidic residues" evidence="1">
    <location>
        <begin position="157"/>
        <end position="177"/>
    </location>
</feature>
<dbReference type="Proteomes" id="UP000007030">
    <property type="component" value="Chromosome"/>
</dbReference>